<protein>
    <submittedName>
        <fullName evidence="2">Uncharacterized protein</fullName>
    </submittedName>
</protein>
<accession>A0ABP4VVW4</accession>
<organism evidence="2 3">
    <name type="scientific">Luedemannella helvata</name>
    <dbReference type="NCBI Taxonomy" id="349315"/>
    <lineage>
        <taxon>Bacteria</taxon>
        <taxon>Bacillati</taxon>
        <taxon>Actinomycetota</taxon>
        <taxon>Actinomycetes</taxon>
        <taxon>Micromonosporales</taxon>
        <taxon>Micromonosporaceae</taxon>
        <taxon>Luedemannella</taxon>
    </lineage>
</organism>
<reference evidence="3" key="1">
    <citation type="journal article" date="2019" name="Int. J. Syst. Evol. Microbiol.">
        <title>The Global Catalogue of Microorganisms (GCM) 10K type strain sequencing project: providing services to taxonomists for standard genome sequencing and annotation.</title>
        <authorList>
            <consortium name="The Broad Institute Genomics Platform"/>
            <consortium name="The Broad Institute Genome Sequencing Center for Infectious Disease"/>
            <person name="Wu L."/>
            <person name="Ma J."/>
        </authorList>
    </citation>
    <scope>NUCLEOTIDE SEQUENCE [LARGE SCALE GENOMIC DNA]</scope>
    <source>
        <strain evidence="3">JCM 13249</strain>
    </source>
</reference>
<keyword evidence="3" id="KW-1185">Reference proteome</keyword>
<feature type="coiled-coil region" evidence="1">
    <location>
        <begin position="5"/>
        <end position="44"/>
    </location>
</feature>
<evidence type="ECO:0000256" key="1">
    <source>
        <dbReference type="SAM" id="Coils"/>
    </source>
</evidence>
<sequence length="267" mass="29161">MAESAEELERRIDGLRTAVRQALMAGDRTRAAALRRDLRQAEREWDDVVAGLAEAVAPVPAPRAEAALLPVREQVHHALTLLSVPAAPRLIIEVHRAFFAGEIPGARLTSLRRDEERSFRLAPFARPYYLCAVLSADLLSPARGLLAVSTWPVQQRMIGPLSPRVDFLTSAIRVAEHVERLPEVGPRATRLLWRFATNLPGLAAELDDVAPAAVVAAARAELEIHEEADRATRAAAADRAVHQLDDAGRLFGGPRLRVLPRPAEGLL</sequence>
<evidence type="ECO:0000313" key="3">
    <source>
        <dbReference type="Proteomes" id="UP001500655"/>
    </source>
</evidence>
<dbReference type="Proteomes" id="UP001500655">
    <property type="component" value="Unassembled WGS sequence"/>
</dbReference>
<keyword evidence="1" id="KW-0175">Coiled coil</keyword>
<dbReference type="EMBL" id="BAAALS010000002">
    <property type="protein sequence ID" value="GAA1736973.1"/>
    <property type="molecule type" value="Genomic_DNA"/>
</dbReference>
<comment type="caution">
    <text evidence="2">The sequence shown here is derived from an EMBL/GenBank/DDBJ whole genome shotgun (WGS) entry which is preliminary data.</text>
</comment>
<proteinExistence type="predicted"/>
<gene>
    <name evidence="2" type="ORF">GCM10009681_04420</name>
</gene>
<evidence type="ECO:0000313" key="2">
    <source>
        <dbReference type="EMBL" id="GAA1736973.1"/>
    </source>
</evidence>
<dbReference type="RefSeq" id="WP_344076187.1">
    <property type="nucleotide sequence ID" value="NZ_BAAALS010000002.1"/>
</dbReference>
<name>A0ABP4VVW4_9ACTN</name>